<feature type="region of interest" description="Disordered" evidence="13">
    <location>
        <begin position="33"/>
        <end position="55"/>
    </location>
</feature>
<dbReference type="PROSITE" id="PS52016">
    <property type="entry name" value="TONB_DEPENDENT_REC_3"/>
    <property type="match status" value="1"/>
</dbReference>
<proteinExistence type="inferred from homology"/>
<accession>A0A075JYI7</accession>
<evidence type="ECO:0000256" key="11">
    <source>
        <dbReference type="PROSITE-ProRule" id="PRU01360"/>
    </source>
</evidence>
<keyword evidence="3 11" id="KW-1134">Transmembrane beta strand</keyword>
<dbReference type="KEGG" id="dja:HY57_04975"/>
<keyword evidence="18" id="KW-1185">Reference proteome</keyword>
<reference evidence="17 18" key="1">
    <citation type="submission" date="2014-07" db="EMBL/GenBank/DDBJ databases">
        <title>Complete Genome Sequence of Dyella japonica Strain A8 Isolated from Malaysian Tropical Soil.</title>
        <authorList>
            <person name="Hui R.K.H."/>
            <person name="Chen J.-W."/>
            <person name="Chan K.-G."/>
            <person name="Leung F.C.C."/>
        </authorList>
    </citation>
    <scope>NUCLEOTIDE SEQUENCE [LARGE SCALE GENOMIC DNA]</scope>
    <source>
        <strain evidence="17 18">A8</strain>
    </source>
</reference>
<comment type="subcellular location">
    <subcellularLocation>
        <location evidence="1 11">Cell outer membrane</location>
        <topology evidence="1 11">Multi-pass membrane protein</topology>
    </subcellularLocation>
</comment>
<dbReference type="Pfam" id="PF07715">
    <property type="entry name" value="Plug"/>
    <property type="match status" value="1"/>
</dbReference>
<evidence type="ECO:0000256" key="1">
    <source>
        <dbReference type="ARBA" id="ARBA00004571"/>
    </source>
</evidence>
<dbReference type="SUPFAM" id="SSF56935">
    <property type="entry name" value="Porins"/>
    <property type="match status" value="1"/>
</dbReference>
<keyword evidence="14" id="KW-0732">Signal</keyword>
<keyword evidence="10 11" id="KW-0998">Cell outer membrane</keyword>
<sequence>MKIRPRPLSACLHRLLIGGSLVLGALPADSWASDDAAPAPQQGSNSAQSGSTTADPEKAKLLGNVTVTAQSRTQEVQSVPIPLQIVTAKQIDTLAATDLSKMDIFVPGLVIDASQPTQPTYELRGIATSNFGVGTESAVGIYVNGVYAARSGGSLLAFNDIARIEVLKGPQGTLFGRNAAAGAISIVTNEPTDKFEGKARVRFGNDGRKYADGLLNIPINKDMALRLSVLDNQSDGWIRDAATGKRYGEDNEWGTRAVFRWNVTDNTRVLLSWDHEKLDQPPAPAIGLIPLSNDTNQRAPFPPDPSTYLNPLRAPLYNDAIGARESRRFDGGTLQIDHSFGWGDFVSTTAWRGFDTYNLGDYDGTNHVVTYLDTANIEHNNSWYQEFKLSGNNDRMDWVAGVSYYREQARQTSQTDVNTNSLDTLAQNALGVGTPLTDISNALASFGLPFTLLGDPWKEAISNDGNFKAYAAFGDVIWHISDRFDVTTGLRYTRDEKEFSWYNMPRSAPAFDATIAGLEGLGIVQMLPPQAQAALAAFGQNVIFTSAVGTPVYASNTWNNWSPRVVASYKFTPDVMGYFSVTRGYKAGGYNSVQVGSTFQPEKVTNYEGGIKSLFPDQNLLLNGSVYYYRYDNMQSLALDPNSPATGLPIYVVNSSNQEAKGLELEAQWQPISDFRVNFMGAYIDAKYRKATAPDGTDLSGQATGAPYFSGAASLSYTWRGVANGDLEFDLSQAYRGPTRCNADSQFQGSCNVSPNFKIGTSQQRTDGRIDWHAPGDRWGVALYGTNLFNKRYVTGVNNITTSVFGTPFATISPPRMWGIELRAKF</sequence>
<dbReference type="RefSeq" id="WP_019463554.1">
    <property type="nucleotide sequence ID" value="NZ_ALOY01000048.1"/>
</dbReference>
<evidence type="ECO:0000256" key="8">
    <source>
        <dbReference type="ARBA" id="ARBA00023077"/>
    </source>
</evidence>
<dbReference type="AlphaFoldDB" id="A0A075JYI7"/>
<dbReference type="STRING" id="1217721.HY57_04975"/>
<evidence type="ECO:0000256" key="3">
    <source>
        <dbReference type="ARBA" id="ARBA00022452"/>
    </source>
</evidence>
<dbReference type="InterPro" id="IPR036942">
    <property type="entry name" value="Beta-barrel_TonB_sf"/>
</dbReference>
<keyword evidence="5 11" id="KW-0812">Transmembrane</keyword>
<evidence type="ECO:0000256" key="14">
    <source>
        <dbReference type="SAM" id="SignalP"/>
    </source>
</evidence>
<keyword evidence="17" id="KW-0675">Receptor</keyword>
<keyword evidence="8 12" id="KW-0798">TonB box</keyword>
<dbReference type="InterPro" id="IPR039426">
    <property type="entry name" value="TonB-dep_rcpt-like"/>
</dbReference>
<feature type="chain" id="PRO_5001706657" evidence="14">
    <location>
        <begin position="26"/>
        <end position="826"/>
    </location>
</feature>
<evidence type="ECO:0000313" key="17">
    <source>
        <dbReference type="EMBL" id="AIF46660.1"/>
    </source>
</evidence>
<organism evidence="17 18">
    <name type="scientific">Dyella japonica A8</name>
    <dbReference type="NCBI Taxonomy" id="1217721"/>
    <lineage>
        <taxon>Bacteria</taxon>
        <taxon>Pseudomonadati</taxon>
        <taxon>Pseudomonadota</taxon>
        <taxon>Gammaproteobacteria</taxon>
        <taxon>Lysobacterales</taxon>
        <taxon>Rhodanobacteraceae</taxon>
        <taxon>Dyella</taxon>
    </lineage>
</organism>
<comment type="similarity">
    <text evidence="11 12">Belongs to the TonB-dependent receptor family.</text>
</comment>
<evidence type="ECO:0000256" key="4">
    <source>
        <dbReference type="ARBA" id="ARBA00022496"/>
    </source>
</evidence>
<dbReference type="Proteomes" id="UP000027987">
    <property type="component" value="Chromosome"/>
</dbReference>
<dbReference type="InterPro" id="IPR012910">
    <property type="entry name" value="Plug_dom"/>
</dbReference>
<gene>
    <name evidence="17" type="ORF">HY57_04975</name>
</gene>
<keyword evidence="4" id="KW-0410">Iron transport</keyword>
<keyword evidence="7" id="KW-0406">Ion transport</keyword>
<dbReference type="PANTHER" id="PTHR32552">
    <property type="entry name" value="FERRICHROME IRON RECEPTOR-RELATED"/>
    <property type="match status" value="1"/>
</dbReference>
<evidence type="ECO:0000256" key="6">
    <source>
        <dbReference type="ARBA" id="ARBA00023004"/>
    </source>
</evidence>
<protein>
    <submittedName>
        <fullName evidence="17">TonB-dependent receptor</fullName>
    </submittedName>
</protein>
<dbReference type="EMBL" id="CP008884">
    <property type="protein sequence ID" value="AIF46660.1"/>
    <property type="molecule type" value="Genomic_DNA"/>
</dbReference>
<keyword evidence="6" id="KW-0408">Iron</keyword>
<dbReference type="InterPro" id="IPR000531">
    <property type="entry name" value="Beta-barrel_TonB"/>
</dbReference>
<name>A0A075JYI7_9GAMM</name>
<evidence type="ECO:0000256" key="13">
    <source>
        <dbReference type="SAM" id="MobiDB-lite"/>
    </source>
</evidence>
<dbReference type="GO" id="GO:0006826">
    <property type="term" value="P:iron ion transport"/>
    <property type="evidence" value="ECO:0007669"/>
    <property type="project" value="UniProtKB-KW"/>
</dbReference>
<keyword evidence="2 11" id="KW-0813">Transport</keyword>
<feature type="domain" description="TonB-dependent receptor plug" evidence="16">
    <location>
        <begin position="76"/>
        <end position="183"/>
    </location>
</feature>
<dbReference type="HOGENOM" id="CLU_008287_15_0_6"/>
<dbReference type="Gene3D" id="2.40.170.20">
    <property type="entry name" value="TonB-dependent receptor, beta-barrel domain"/>
    <property type="match status" value="1"/>
</dbReference>
<evidence type="ECO:0000256" key="7">
    <source>
        <dbReference type="ARBA" id="ARBA00023065"/>
    </source>
</evidence>
<feature type="domain" description="TonB-dependent receptor-like beta-barrel" evidence="15">
    <location>
        <begin position="306"/>
        <end position="788"/>
    </location>
</feature>
<evidence type="ECO:0000259" key="15">
    <source>
        <dbReference type="Pfam" id="PF00593"/>
    </source>
</evidence>
<evidence type="ECO:0000256" key="10">
    <source>
        <dbReference type="ARBA" id="ARBA00023237"/>
    </source>
</evidence>
<dbReference type="PANTHER" id="PTHR32552:SF81">
    <property type="entry name" value="TONB-DEPENDENT OUTER MEMBRANE RECEPTOR"/>
    <property type="match status" value="1"/>
</dbReference>
<keyword evidence="9 11" id="KW-0472">Membrane</keyword>
<dbReference type="OrthoDB" id="127311at2"/>
<feature type="compositionally biased region" description="Polar residues" evidence="13">
    <location>
        <begin position="41"/>
        <end position="54"/>
    </location>
</feature>
<evidence type="ECO:0000256" key="5">
    <source>
        <dbReference type="ARBA" id="ARBA00022692"/>
    </source>
</evidence>
<evidence type="ECO:0000259" key="16">
    <source>
        <dbReference type="Pfam" id="PF07715"/>
    </source>
</evidence>
<evidence type="ECO:0000256" key="12">
    <source>
        <dbReference type="RuleBase" id="RU003357"/>
    </source>
</evidence>
<dbReference type="PATRIC" id="fig|1217721.7.peg.1042"/>
<evidence type="ECO:0000256" key="9">
    <source>
        <dbReference type="ARBA" id="ARBA00023136"/>
    </source>
</evidence>
<dbReference type="Pfam" id="PF00593">
    <property type="entry name" value="TonB_dep_Rec_b-barrel"/>
    <property type="match status" value="1"/>
</dbReference>
<evidence type="ECO:0000313" key="18">
    <source>
        <dbReference type="Proteomes" id="UP000027987"/>
    </source>
</evidence>
<dbReference type="GO" id="GO:0009279">
    <property type="term" value="C:cell outer membrane"/>
    <property type="evidence" value="ECO:0007669"/>
    <property type="project" value="UniProtKB-SubCell"/>
</dbReference>
<feature type="signal peptide" evidence="14">
    <location>
        <begin position="1"/>
        <end position="25"/>
    </location>
</feature>
<evidence type="ECO:0000256" key="2">
    <source>
        <dbReference type="ARBA" id="ARBA00022448"/>
    </source>
</evidence>